<dbReference type="GO" id="GO:0005794">
    <property type="term" value="C:Golgi apparatus"/>
    <property type="evidence" value="ECO:0007669"/>
    <property type="project" value="TreeGrafter"/>
</dbReference>
<evidence type="ECO:0000256" key="1">
    <source>
        <dbReference type="ARBA" id="ARBA00007033"/>
    </source>
</evidence>
<gene>
    <name evidence="3" type="ORF">EANT1437_LOCUS13802</name>
</gene>
<dbReference type="PANTHER" id="PTHR47032">
    <property type="entry name" value="UDP-D-XYLOSE:L-FUCOSE ALPHA-1,3-D-XYLOSYLTRANSFERASE-RELATED"/>
    <property type="match status" value="1"/>
</dbReference>
<dbReference type="SUPFAM" id="SSF53448">
    <property type="entry name" value="Nucleotide-diphospho-sugar transferases"/>
    <property type="match status" value="1"/>
</dbReference>
<dbReference type="AlphaFoldDB" id="A0A7S2SC18"/>
<evidence type="ECO:0000313" key="3">
    <source>
        <dbReference type="EMBL" id="CAD9695687.1"/>
    </source>
</evidence>
<dbReference type="EMBL" id="HBHI01027010">
    <property type="protein sequence ID" value="CAD9695687.1"/>
    <property type="molecule type" value="Transcribed_RNA"/>
</dbReference>
<dbReference type="InterPro" id="IPR029044">
    <property type="entry name" value="Nucleotide-diphossugar_trans"/>
</dbReference>
<dbReference type="PANTHER" id="PTHR47032:SF1">
    <property type="entry name" value="UDP-D-XYLOSE:L-FUCOSE ALPHA-1,3-D-XYLOSYLTRANSFERASE-RELATED"/>
    <property type="match status" value="1"/>
</dbReference>
<protein>
    <recommendedName>
        <fullName evidence="2">Nucleotide-diphospho-sugar transferase domain-containing protein</fullName>
    </recommendedName>
</protein>
<dbReference type="Pfam" id="PF03407">
    <property type="entry name" value="Nucleotid_trans"/>
    <property type="match status" value="1"/>
</dbReference>
<sequence length="337" mass="39027">MKHFQTMKEYLDSRVDLLKRLRPIAEKIARKNTIIVMVVNKGQSDLLMNFACSSKAKDFDLSNVLVFATDEDTYKIVAGLGLAVFYDSKIFKDIPSKEARNYADASFASMMYAKVVSVQLINYLGFDVLFQDVDMIWFKNPLELFHDETSPMMKFDILFQDDGVRSLRYAPYSANSGFYYVRFNKKTRYLLISLLYQGDLIASTGSHQQVLAALLVEHSSTYGLRVKVLDGNITPGGYHYHNRRDFMRNIIAEKEDPYLFHMSWTQNKDNKLLFMKQMGWWYVSDSRIQSMMKEDDYLNARSCCIPIPQITCSYSDKPSAIPCKESPQIDKTGRPFW</sequence>
<name>A0A7S2SC18_9STRA</name>
<dbReference type="InterPro" id="IPR052636">
    <property type="entry name" value="UDP-D-xylose:L-fucose_XylT"/>
</dbReference>
<reference evidence="3" key="1">
    <citation type="submission" date="2021-01" db="EMBL/GenBank/DDBJ databases">
        <authorList>
            <person name="Corre E."/>
            <person name="Pelletier E."/>
            <person name="Niang G."/>
            <person name="Scheremetjew M."/>
            <person name="Finn R."/>
            <person name="Kale V."/>
            <person name="Holt S."/>
            <person name="Cochrane G."/>
            <person name="Meng A."/>
            <person name="Brown T."/>
            <person name="Cohen L."/>
        </authorList>
    </citation>
    <scope>NUCLEOTIDE SEQUENCE</scope>
    <source>
        <strain evidence="3">CCMP1452</strain>
    </source>
</reference>
<dbReference type="Gene3D" id="3.90.550.10">
    <property type="entry name" value="Spore Coat Polysaccharide Biosynthesis Protein SpsA, Chain A"/>
    <property type="match status" value="1"/>
</dbReference>
<feature type="domain" description="Nucleotide-diphospho-sugar transferase" evidence="2">
    <location>
        <begin position="61"/>
        <end position="275"/>
    </location>
</feature>
<comment type="similarity">
    <text evidence="1">Belongs to the glycosyltransferase 77 family.</text>
</comment>
<dbReference type="GO" id="GO:0016757">
    <property type="term" value="F:glycosyltransferase activity"/>
    <property type="evidence" value="ECO:0007669"/>
    <property type="project" value="TreeGrafter"/>
</dbReference>
<accession>A0A7S2SC18</accession>
<proteinExistence type="inferred from homology"/>
<evidence type="ECO:0000259" key="2">
    <source>
        <dbReference type="Pfam" id="PF03407"/>
    </source>
</evidence>
<dbReference type="InterPro" id="IPR005069">
    <property type="entry name" value="Nucl-diP-sugar_transferase"/>
</dbReference>
<organism evidence="3">
    <name type="scientific">Eucampia antarctica</name>
    <dbReference type="NCBI Taxonomy" id="49252"/>
    <lineage>
        <taxon>Eukaryota</taxon>
        <taxon>Sar</taxon>
        <taxon>Stramenopiles</taxon>
        <taxon>Ochrophyta</taxon>
        <taxon>Bacillariophyta</taxon>
        <taxon>Mediophyceae</taxon>
        <taxon>Biddulphiophycidae</taxon>
        <taxon>Hemiaulales</taxon>
        <taxon>Hemiaulaceae</taxon>
        <taxon>Eucampia</taxon>
    </lineage>
</organism>